<dbReference type="CDD" id="cd06170">
    <property type="entry name" value="LuxR_C_like"/>
    <property type="match status" value="1"/>
</dbReference>
<dbReference type="InterPro" id="IPR036390">
    <property type="entry name" value="WH_DNA-bd_sf"/>
</dbReference>
<dbReference type="Pfam" id="PF00196">
    <property type="entry name" value="GerE"/>
    <property type="match status" value="1"/>
</dbReference>
<dbReference type="InterPro" id="IPR036388">
    <property type="entry name" value="WH-like_DNA-bd_sf"/>
</dbReference>
<dbReference type="PANTHER" id="PTHR34293">
    <property type="entry name" value="HTH-TYPE TRANSCRIPTIONAL REGULATOR TRMBL2"/>
    <property type="match status" value="1"/>
</dbReference>
<evidence type="ECO:0000259" key="1">
    <source>
        <dbReference type="PROSITE" id="PS50043"/>
    </source>
</evidence>
<dbReference type="RefSeq" id="WP_377244973.1">
    <property type="nucleotide sequence ID" value="NZ_JBHLUH010000004.1"/>
</dbReference>
<name>A0ABV6LWR3_9ACTN</name>
<accession>A0ABV6LWR3</accession>
<dbReference type="SUPFAM" id="SSF46894">
    <property type="entry name" value="C-terminal effector domain of the bipartite response regulators"/>
    <property type="match status" value="1"/>
</dbReference>
<gene>
    <name evidence="2" type="ORF">ACFFIA_03245</name>
</gene>
<dbReference type="SMART" id="SM00421">
    <property type="entry name" value="HTH_LUXR"/>
    <property type="match status" value="1"/>
</dbReference>
<dbReference type="PANTHER" id="PTHR34293:SF1">
    <property type="entry name" value="HTH-TYPE TRANSCRIPTIONAL REGULATOR TRMBL2"/>
    <property type="match status" value="1"/>
</dbReference>
<organism evidence="2 3">
    <name type="scientific">Phytohabitans kaempferiae</name>
    <dbReference type="NCBI Taxonomy" id="1620943"/>
    <lineage>
        <taxon>Bacteria</taxon>
        <taxon>Bacillati</taxon>
        <taxon>Actinomycetota</taxon>
        <taxon>Actinomycetes</taxon>
        <taxon>Micromonosporales</taxon>
        <taxon>Micromonosporaceae</taxon>
    </lineage>
</organism>
<dbReference type="PROSITE" id="PS50043">
    <property type="entry name" value="HTH_LUXR_2"/>
    <property type="match status" value="1"/>
</dbReference>
<comment type="caution">
    <text evidence="2">The sequence shown here is derived from an EMBL/GenBank/DDBJ whole genome shotgun (WGS) entry which is preliminary data.</text>
</comment>
<keyword evidence="3" id="KW-1185">Reference proteome</keyword>
<evidence type="ECO:0000313" key="3">
    <source>
        <dbReference type="Proteomes" id="UP001589867"/>
    </source>
</evidence>
<dbReference type="InterPro" id="IPR051797">
    <property type="entry name" value="TrmB-like"/>
</dbReference>
<dbReference type="SUPFAM" id="SSF46785">
    <property type="entry name" value="Winged helix' DNA-binding domain"/>
    <property type="match status" value="1"/>
</dbReference>
<dbReference type="InterPro" id="IPR016032">
    <property type="entry name" value="Sig_transdc_resp-reg_C-effctor"/>
</dbReference>
<sequence>MPPTDRVVLGPRAPSLSAWGLSADADLMFRCMLMYGSQTAGQLERGLGLSRQRVARGLDELLSVGAVDHRPGNGRRAVQWTPMKPSSVVPALRERRHASARTARRSTAIHEILPGTVPLDEGMRHLPSRELTRARLAELVGAVRHEHLAMQPERSYEAESARSAVPMDRTLLSRGVRMRVLGALPADAEDPLVAHGRQADDLRPDYRQAAETPVKLIVMDRRTAFLPVSPDDLDNGYLEITQESVVAALVALFQRQWDAGARQEQRPPRISLGERERDLLRLLAQGHTDASAAWAMRISRRTVSNTLRALMDRLGVENRFQLGLAVGALSLIEPPGTVPAEMEGVR</sequence>
<dbReference type="Gene3D" id="1.10.10.10">
    <property type="entry name" value="Winged helix-like DNA-binding domain superfamily/Winged helix DNA-binding domain"/>
    <property type="match status" value="2"/>
</dbReference>
<reference evidence="2 3" key="1">
    <citation type="submission" date="2024-09" db="EMBL/GenBank/DDBJ databases">
        <authorList>
            <person name="Sun Q."/>
            <person name="Mori K."/>
        </authorList>
    </citation>
    <scope>NUCLEOTIDE SEQUENCE [LARGE SCALE GENOMIC DNA]</scope>
    <source>
        <strain evidence="2 3">TBRC 3947</strain>
    </source>
</reference>
<dbReference type="InterPro" id="IPR000792">
    <property type="entry name" value="Tscrpt_reg_LuxR_C"/>
</dbReference>
<dbReference type="EMBL" id="JBHLUH010000004">
    <property type="protein sequence ID" value="MFC0526668.1"/>
    <property type="molecule type" value="Genomic_DNA"/>
</dbReference>
<protein>
    <submittedName>
        <fullName evidence="2">LuxR C-terminal-related transcriptional regulator</fullName>
    </submittedName>
</protein>
<proteinExistence type="predicted"/>
<evidence type="ECO:0000313" key="2">
    <source>
        <dbReference type="EMBL" id="MFC0526668.1"/>
    </source>
</evidence>
<feature type="domain" description="HTH luxR-type" evidence="1">
    <location>
        <begin position="264"/>
        <end position="330"/>
    </location>
</feature>
<dbReference type="Proteomes" id="UP001589867">
    <property type="component" value="Unassembled WGS sequence"/>
</dbReference>